<evidence type="ECO:0000313" key="1">
    <source>
        <dbReference type="EMBL" id="MPC49476.1"/>
    </source>
</evidence>
<name>A0A5B7FVA7_PORTR</name>
<organism evidence="1 2">
    <name type="scientific">Portunus trituberculatus</name>
    <name type="common">Swimming crab</name>
    <name type="synonym">Neptunus trituberculatus</name>
    <dbReference type="NCBI Taxonomy" id="210409"/>
    <lineage>
        <taxon>Eukaryota</taxon>
        <taxon>Metazoa</taxon>
        <taxon>Ecdysozoa</taxon>
        <taxon>Arthropoda</taxon>
        <taxon>Crustacea</taxon>
        <taxon>Multicrustacea</taxon>
        <taxon>Malacostraca</taxon>
        <taxon>Eumalacostraca</taxon>
        <taxon>Eucarida</taxon>
        <taxon>Decapoda</taxon>
        <taxon>Pleocyemata</taxon>
        <taxon>Brachyura</taxon>
        <taxon>Eubrachyura</taxon>
        <taxon>Portunoidea</taxon>
        <taxon>Portunidae</taxon>
        <taxon>Portuninae</taxon>
        <taxon>Portunus</taxon>
    </lineage>
</organism>
<sequence>MSNVCGEKSPVKGVREMCVERELDEWLAVTVCVSSSPIQRAAAFGPTSSSCSISWRAYRGHRYTATILTPPGSSTAFPQDTSQLIRLSAPGLSSYPASLPPSLLLPFPVFSSSHTPGLLYTFFAKKDSAITVLHIRSSVLSTPKVAASEGRRARLFKNSQIEK</sequence>
<keyword evidence="2" id="KW-1185">Reference proteome</keyword>
<dbReference type="AlphaFoldDB" id="A0A5B7FVA7"/>
<dbReference type="Proteomes" id="UP000324222">
    <property type="component" value="Unassembled WGS sequence"/>
</dbReference>
<gene>
    <name evidence="1" type="ORF">E2C01_043278</name>
</gene>
<protein>
    <submittedName>
        <fullName evidence="1">Uncharacterized protein</fullName>
    </submittedName>
</protein>
<reference evidence="1 2" key="1">
    <citation type="submission" date="2019-05" db="EMBL/GenBank/DDBJ databases">
        <title>Another draft genome of Portunus trituberculatus and its Hox gene families provides insights of decapod evolution.</title>
        <authorList>
            <person name="Jeong J.-H."/>
            <person name="Song I."/>
            <person name="Kim S."/>
            <person name="Choi T."/>
            <person name="Kim D."/>
            <person name="Ryu S."/>
            <person name="Kim W."/>
        </authorList>
    </citation>
    <scope>NUCLEOTIDE SEQUENCE [LARGE SCALE GENOMIC DNA]</scope>
    <source>
        <tissue evidence="1">Muscle</tissue>
    </source>
</reference>
<proteinExistence type="predicted"/>
<evidence type="ECO:0000313" key="2">
    <source>
        <dbReference type="Proteomes" id="UP000324222"/>
    </source>
</evidence>
<accession>A0A5B7FVA7</accession>
<comment type="caution">
    <text evidence="1">The sequence shown here is derived from an EMBL/GenBank/DDBJ whole genome shotgun (WGS) entry which is preliminary data.</text>
</comment>
<dbReference type="EMBL" id="VSRR010008899">
    <property type="protein sequence ID" value="MPC49476.1"/>
    <property type="molecule type" value="Genomic_DNA"/>
</dbReference>